<evidence type="ECO:0000313" key="2">
    <source>
        <dbReference type="EMBL" id="KAF1754967.1"/>
    </source>
</evidence>
<reference evidence="2 3" key="1">
    <citation type="submission" date="2019-12" db="EMBL/GenBank/DDBJ databases">
        <title>Chromosome-level assembly of the Caenorhabditis remanei genome.</title>
        <authorList>
            <person name="Teterina A.A."/>
            <person name="Willis J.H."/>
            <person name="Phillips P.C."/>
        </authorList>
    </citation>
    <scope>NUCLEOTIDE SEQUENCE [LARGE SCALE GENOMIC DNA]</scope>
    <source>
        <strain evidence="2 3">PX506</strain>
        <tissue evidence="2">Whole organism</tissue>
    </source>
</reference>
<sequence>MEKQNNSRTETNQKINITKRTRRSCLKPKPKQALSSSDTSDCEENISDWESENDDTESDDSTSSEESIVDEIEDDFNNVVPNHDTEEDVNEPEEFANSEDQPVSSENPVPRSDTEGATESVLENNFIGKKCNIPSCNSLLPSNKNIFQLPTTGIPVCSDCYKKYLKTEYNRVVDLEETARLTESLSEDLPEIGLEDLTTFFEVVHPGCLTILEDLEKSSKEFLLQKAIDDIFPPMTSESVIWNNLDTYPEYRLYTWTEHETIPFESCSNFLSSFIEDLSKIFPEARISEDSFNHPDFIDDLSSEPSCSPQLNEGIPFNVHKDIESPPNLEIERMFPAENNDEHAVDTEKYLFDHPDFIDGLLSEPSSSPHRCYGADSFNLHRDIETPPILVFEGFFPAENNEDHDVDSEEEQDEASGQELESHKTFSDISSAVQHLWNTYCAPQLTGTDDEEVIEEEDSERDSDEEEEEDEESSNDINRDTTDCFHPLEYNNEPQECDQFSESQEYQYSCDQELDCYQPGSYNSETDWNQEFVPMYEHLETDQFNTSHTLHCYEPPQEDIPIIYSSDSLAKTTLEPVSSIPSSEDPDTQVVHEHIRSCHVPNCYMPPQEDVSIIYSSERSVGTEFEPDSSIPPSEKPVIQLVYEEKGKDRTPITETKGKMDLKKAAGKHERNCSNTTHPVTTTEEGVIEEEDSEADEENEGSINGIEEDTTSNNDNQPNFYHPLGCDNEEFYNSQEHQYSREKELDCYLPGSYNSETDWNQEFVPDFTNNTSHTLHCYEPPQEEVPIIYSSGSLAGTTSETVSSIPSSEDLDTQGGCENIRSCHVSNYYKPPQEEVPIIYSSESSCSTPLEPVSVISSSHEKEISEDPSIICAEMSSDSSQNEGIPSHKIGCRCKLYENQKCANSACKVTLLPGKNVVNPVTKEKVCLCSNTFCNLPLPPGKHVTHPLTQEKVLIAMFTIKDTGRTGDTVGAKIKQWDARQLEDSSDANSMTFVGIPIYDVSDSD</sequence>
<dbReference type="EMBL" id="WUAV01000005">
    <property type="protein sequence ID" value="KAF1754967.1"/>
    <property type="molecule type" value="Genomic_DNA"/>
</dbReference>
<dbReference type="RefSeq" id="XP_053583247.1">
    <property type="nucleotide sequence ID" value="XM_053734334.1"/>
</dbReference>
<dbReference type="CTD" id="9808905"/>
<evidence type="ECO:0000313" key="3">
    <source>
        <dbReference type="Proteomes" id="UP000483820"/>
    </source>
</evidence>
<dbReference type="GeneID" id="9808905"/>
<organism evidence="2 3">
    <name type="scientific">Caenorhabditis remanei</name>
    <name type="common">Caenorhabditis vulgaris</name>
    <dbReference type="NCBI Taxonomy" id="31234"/>
    <lineage>
        <taxon>Eukaryota</taxon>
        <taxon>Metazoa</taxon>
        <taxon>Ecdysozoa</taxon>
        <taxon>Nematoda</taxon>
        <taxon>Chromadorea</taxon>
        <taxon>Rhabditida</taxon>
        <taxon>Rhabditina</taxon>
        <taxon>Rhabditomorpha</taxon>
        <taxon>Rhabditoidea</taxon>
        <taxon>Rhabditidae</taxon>
        <taxon>Peloderinae</taxon>
        <taxon>Caenorhabditis</taxon>
    </lineage>
</organism>
<feature type="compositionally biased region" description="Basic residues" evidence="1">
    <location>
        <begin position="17"/>
        <end position="30"/>
    </location>
</feature>
<evidence type="ECO:0000256" key="1">
    <source>
        <dbReference type="SAM" id="MobiDB-lite"/>
    </source>
</evidence>
<feature type="compositionally biased region" description="Acidic residues" evidence="1">
    <location>
        <begin position="400"/>
        <end position="416"/>
    </location>
</feature>
<gene>
    <name evidence="2" type="ORF">GCK72_021533</name>
</gene>
<feature type="compositionally biased region" description="Polar residues" evidence="1">
    <location>
        <begin position="98"/>
        <end position="107"/>
    </location>
</feature>
<comment type="caution">
    <text evidence="2">The sequence shown here is derived from an EMBL/GenBank/DDBJ whole genome shotgun (WGS) entry which is preliminary data.</text>
</comment>
<feature type="compositionally biased region" description="Polar residues" evidence="1">
    <location>
        <begin position="1"/>
        <end position="16"/>
    </location>
</feature>
<feature type="compositionally biased region" description="Acidic residues" evidence="1">
    <location>
        <begin position="85"/>
        <end position="97"/>
    </location>
</feature>
<feature type="region of interest" description="Disordered" evidence="1">
    <location>
        <begin position="444"/>
        <end position="485"/>
    </location>
</feature>
<feature type="compositionally biased region" description="Acidic residues" evidence="1">
    <location>
        <begin position="40"/>
        <end position="76"/>
    </location>
</feature>
<feature type="region of interest" description="Disordered" evidence="1">
    <location>
        <begin position="399"/>
        <end position="425"/>
    </location>
</feature>
<dbReference type="PANTHER" id="PTHR35711">
    <property type="entry name" value="EXPRESSED PROTEIN"/>
    <property type="match status" value="1"/>
</dbReference>
<dbReference type="Proteomes" id="UP000483820">
    <property type="component" value="Chromosome V"/>
</dbReference>
<dbReference type="KEGG" id="crq:GCK72_021533"/>
<feature type="compositionally biased region" description="Acidic residues" evidence="1">
    <location>
        <begin position="448"/>
        <end position="474"/>
    </location>
</feature>
<feature type="compositionally biased region" description="Polar residues" evidence="1">
    <location>
        <begin position="673"/>
        <end position="683"/>
    </location>
</feature>
<proteinExistence type="predicted"/>
<dbReference type="PANTHER" id="PTHR35711:SF1">
    <property type="entry name" value="ECTODERMAL, ISOFORM F"/>
    <property type="match status" value="1"/>
</dbReference>
<feature type="region of interest" description="Disordered" evidence="1">
    <location>
        <begin position="659"/>
        <end position="715"/>
    </location>
</feature>
<feature type="compositionally biased region" description="Basic and acidic residues" evidence="1">
    <location>
        <begin position="659"/>
        <end position="672"/>
    </location>
</feature>
<accession>A0A6A5GIF1</accession>
<feature type="region of interest" description="Disordered" evidence="1">
    <location>
        <begin position="1"/>
        <end position="117"/>
    </location>
</feature>
<dbReference type="AlphaFoldDB" id="A0A6A5GIF1"/>
<protein>
    <submittedName>
        <fullName evidence="2">Uncharacterized protein</fullName>
    </submittedName>
</protein>
<name>A0A6A5GIF1_CAERE</name>
<feature type="compositionally biased region" description="Acidic residues" evidence="1">
    <location>
        <begin position="686"/>
        <end position="710"/>
    </location>
</feature>